<dbReference type="InterPro" id="IPR016186">
    <property type="entry name" value="C-type_lectin-like/link_sf"/>
</dbReference>
<dbReference type="PROSITE" id="PS01180">
    <property type="entry name" value="CUB"/>
    <property type="match status" value="1"/>
</dbReference>
<dbReference type="PANTHER" id="PTHR22991:SF40">
    <property type="entry name" value="PROTEIN CBG13490"/>
    <property type="match status" value="1"/>
</dbReference>
<feature type="compositionally biased region" description="Basic and acidic residues" evidence="2">
    <location>
        <begin position="1674"/>
        <end position="1696"/>
    </location>
</feature>
<keyword evidence="5" id="KW-1185">Reference proteome</keyword>
<dbReference type="InterPro" id="IPR001304">
    <property type="entry name" value="C-type_lectin-like"/>
</dbReference>
<feature type="compositionally biased region" description="Low complexity" evidence="2">
    <location>
        <begin position="1697"/>
        <end position="1706"/>
    </location>
</feature>
<dbReference type="InterPro" id="IPR016187">
    <property type="entry name" value="CTDL_fold"/>
</dbReference>
<feature type="transmembrane region" description="Helical" evidence="3">
    <location>
        <begin position="625"/>
        <end position="646"/>
    </location>
</feature>
<dbReference type="Proteomes" id="UP000005239">
    <property type="component" value="Unassembled WGS sequence"/>
</dbReference>
<dbReference type="PROSITE" id="PS50041">
    <property type="entry name" value="C_TYPE_LECTIN_2"/>
    <property type="match status" value="1"/>
</dbReference>
<protein>
    <submittedName>
        <fullName evidence="4">C-type lectin</fullName>
    </submittedName>
</protein>
<comment type="caution">
    <text evidence="1">Lacks conserved residue(s) required for the propagation of feature annotation.</text>
</comment>
<name>A0A2A6BUT7_PRIPA</name>
<dbReference type="SMART" id="SM00042">
    <property type="entry name" value="CUB"/>
    <property type="match status" value="1"/>
</dbReference>
<gene>
    <name evidence="4" type="primary">WBGene00094758</name>
</gene>
<evidence type="ECO:0000256" key="3">
    <source>
        <dbReference type="SAM" id="Phobius"/>
    </source>
</evidence>
<dbReference type="PANTHER" id="PTHR22991">
    <property type="entry name" value="PROTEIN CBG13490"/>
    <property type="match status" value="1"/>
</dbReference>
<feature type="region of interest" description="Disordered" evidence="2">
    <location>
        <begin position="1660"/>
        <end position="1706"/>
    </location>
</feature>
<dbReference type="InterPro" id="IPR018378">
    <property type="entry name" value="C-type_lectin_CS"/>
</dbReference>
<organism evidence="4 5">
    <name type="scientific">Pristionchus pacificus</name>
    <name type="common">Parasitic nematode worm</name>
    <dbReference type="NCBI Taxonomy" id="54126"/>
    <lineage>
        <taxon>Eukaryota</taxon>
        <taxon>Metazoa</taxon>
        <taxon>Ecdysozoa</taxon>
        <taxon>Nematoda</taxon>
        <taxon>Chromadorea</taxon>
        <taxon>Rhabditida</taxon>
        <taxon>Rhabditina</taxon>
        <taxon>Diplogasteromorpha</taxon>
        <taxon>Diplogasteroidea</taxon>
        <taxon>Neodiplogasteridae</taxon>
        <taxon>Pristionchus</taxon>
    </lineage>
</organism>
<reference evidence="5" key="1">
    <citation type="journal article" date="2008" name="Nat. Genet.">
        <title>The Pristionchus pacificus genome provides a unique perspective on nematode lifestyle and parasitism.</title>
        <authorList>
            <person name="Dieterich C."/>
            <person name="Clifton S.W."/>
            <person name="Schuster L.N."/>
            <person name="Chinwalla A."/>
            <person name="Delehaunty K."/>
            <person name="Dinkelacker I."/>
            <person name="Fulton L."/>
            <person name="Fulton R."/>
            <person name="Godfrey J."/>
            <person name="Minx P."/>
            <person name="Mitreva M."/>
            <person name="Roeseler W."/>
            <person name="Tian H."/>
            <person name="Witte H."/>
            <person name="Yang S.P."/>
            <person name="Wilson R.K."/>
            <person name="Sommer R.J."/>
        </authorList>
    </citation>
    <scope>NUCLEOTIDE SEQUENCE [LARGE SCALE GENOMIC DNA]</scope>
    <source>
        <strain evidence="5">PS312</strain>
    </source>
</reference>
<dbReference type="Pfam" id="PF00059">
    <property type="entry name" value="Lectin_C"/>
    <property type="match status" value="1"/>
</dbReference>
<dbReference type="Gene3D" id="2.60.120.290">
    <property type="entry name" value="Spermadhesin, CUB domain"/>
    <property type="match status" value="1"/>
</dbReference>
<accession>A0A2A6BUT7</accession>
<keyword evidence="3" id="KW-0472">Membrane</keyword>
<dbReference type="SMART" id="SM00034">
    <property type="entry name" value="CLECT"/>
    <property type="match status" value="1"/>
</dbReference>
<evidence type="ECO:0000313" key="5">
    <source>
        <dbReference type="Proteomes" id="UP000005239"/>
    </source>
</evidence>
<reference evidence="4" key="2">
    <citation type="submission" date="2022-06" db="UniProtKB">
        <authorList>
            <consortium name="EnsemblMetazoa"/>
        </authorList>
    </citation>
    <scope>IDENTIFICATION</scope>
    <source>
        <strain evidence="4">PS312</strain>
    </source>
</reference>
<dbReference type="CDD" id="cd00037">
    <property type="entry name" value="CLECT"/>
    <property type="match status" value="1"/>
</dbReference>
<dbReference type="InterPro" id="IPR050976">
    <property type="entry name" value="Snaclec"/>
</dbReference>
<evidence type="ECO:0000256" key="1">
    <source>
        <dbReference type="PROSITE-ProRule" id="PRU00059"/>
    </source>
</evidence>
<dbReference type="EnsemblMetazoa" id="PPA05204.1">
    <property type="protein sequence ID" value="PPA05204.1"/>
    <property type="gene ID" value="WBGene00094758"/>
</dbReference>
<sequence length="1706" mass="192871">MITFCHIYLLLNQPCFSWLYSSPFSIFPKPFAPKDSTLFEMENATNTFSAPEDAKKACGILSALPPMIKNQEDHDYWLSVSKETHEKGVNDGYIILGLECNRQSKWQWMDGTKVTFIPDGVYLPDLDWCDNTNDPWGWKCMWIMDPKSNNWNQECFTKHDVDLYCVIIPTPNIEEPDPSCDNFSHDGDDDICYQVDKTATNYTEAATICHSFGANVASVHNDRANNFVRRLAVSKGMVTALMLGGRLDGSQKTITWEDGSKDDYRNFAPGFPQSGSGDCIALQTNNVNGQWMNVNCDADYSFACVRPTNAPVPSCDGSLHNEGDIIYSPGFPSSASESCEFVLKVDSGKLVEVEILLIEANSCCDHLSLFEGSLGGNLIANLTGDQYNGYKFRTTSENVMRASWEPNGAVNVRGMMITFRGVGKYRKDESKGYVEYPNATIKCEGKSFKLYEEKIQYPIEIRCSANASFFCGEDSIVIVKPNKENLTRTAPDIINNIQSSLSCPDGKPHVIAHKKLYRNARFECAIYGDKGHWECSDHWKISASSVLKGTLSNENLPECFEGGTLLVDEKNVTGLRCDEKTGEYKYTTDGLEITVEKETKFECNYPAVVALEINEQNTNVLYRTLYISIGISLFLGIAIIIFGITYSNYRIKERKKVALEKLAHDELAWNQYVLNEDEREELKYAKKMERMKLKNGSDDSEKEQSLPIMNLSKWNDMQLNAFSVSTRLIFKDATTTSPPVHLKHMDVLPKPDDELIKSPGFVNEKLGNVPDTATKHRMREAFAERLAKHIEISILSIAFLLLVPALAQEGGDLPRINWTNCAKNGTQVNELCYLRKACSNAPGRPKYMELFPKEGIILKEEYCDVGIHIRFFTSEVALIQMQVIGIPNNSPNAELVIAHTSHKEKYFGCKYSDKEKKIIKIGDKELISKNRIKLFEHRSFFKSGQFLCAITIEFRDDLTEFKILRSISGTNTTDYTADRVNYFTNDLKKIKCDAYAIKSRKVSDHQIQDVINTDRDVINCENYGPLFSFKYFYETEEPTDIKELLCKEYKDGDEEKSKFYVVELNGNESAVEDISRSYFACAAPINKLCTNPNATCTDLSYCPIFTPGNETAPATLTCTGKKWIHKGEYQELTEEPVCKADGNDAVFHIDNEKIQGGICFTDCEIYYHFLLKCILDCSDNCKNHSKLDYPDCKDGGCEDDLDYSDDMMKCKNDKLHIRVYIRSNNTFDRATQFYCNKATGYWEWSNKTVLPEGTQVLCVGNATKPEAVANMTQLQLAFAVSGFIFLCILLTVLTVIGLHCYSNPPACLRVTGKMRWKRMDEPAKIVYCHQILGKTAEPKCWEAMYPFLMRVQGTLRKLDSNVALMFSRYLYLEAKKIIDKHGWNSTTKMTNKTKHKKDLIRVVAIKLLGFALEEKANGDAQKLLQSGFRQLGFNAVHQYPHCGVLWSVISHCRNPGYKDKKTGRLAQFDRMKMAQQLNEVAFKTMYPMATDDVIPEFGSPSEQAAFALGGFAAYHFQATHSKEILTFTDGAAALSYFKGMGASLMRNPAITIIASLKASDGLDEAIAESMLLMAPEKDWIVIFEDIMKTMVYYGRGLDSKKLQGLFLPNAASLVQLYDQLKVDQQFFEEAAECQLEEMRKWFASNTDMDGIKKKPEYIKDDRAVEVANPKPKPKKESNDKSKKGVDKRNDKKEKAAPNEAKPLLNK</sequence>
<dbReference type="PROSITE" id="PS00615">
    <property type="entry name" value="C_TYPE_LECTIN_1"/>
    <property type="match status" value="1"/>
</dbReference>
<dbReference type="SUPFAM" id="SSF49854">
    <property type="entry name" value="Spermadhesin, CUB domain"/>
    <property type="match status" value="1"/>
</dbReference>
<dbReference type="SUPFAM" id="SSF56436">
    <property type="entry name" value="C-type lectin-like"/>
    <property type="match status" value="2"/>
</dbReference>
<dbReference type="Gene3D" id="3.10.100.10">
    <property type="entry name" value="Mannose-Binding Protein A, subunit A"/>
    <property type="match status" value="2"/>
</dbReference>
<accession>A0A8R1U6U4</accession>
<dbReference type="InterPro" id="IPR035914">
    <property type="entry name" value="Sperma_CUB_dom_sf"/>
</dbReference>
<evidence type="ECO:0000256" key="2">
    <source>
        <dbReference type="SAM" id="MobiDB-lite"/>
    </source>
</evidence>
<keyword evidence="3" id="KW-0812">Transmembrane</keyword>
<proteinExistence type="predicted"/>
<keyword evidence="3" id="KW-1133">Transmembrane helix</keyword>
<evidence type="ECO:0000313" key="4">
    <source>
        <dbReference type="EnsemblMetazoa" id="PPA05204.1"/>
    </source>
</evidence>
<feature type="transmembrane region" description="Helical" evidence="3">
    <location>
        <begin position="1276"/>
        <end position="1301"/>
    </location>
</feature>
<dbReference type="InterPro" id="IPR000859">
    <property type="entry name" value="CUB_dom"/>
</dbReference>